<dbReference type="InterPro" id="IPR049567">
    <property type="entry name" value="WDR59-like"/>
</dbReference>
<dbReference type="VEuPathDB" id="FungiDB:A1Q1_03322"/>
<feature type="compositionally biased region" description="Low complexity" evidence="4">
    <location>
        <begin position="509"/>
        <end position="520"/>
    </location>
</feature>
<accession>J6EY27</accession>
<evidence type="ECO:0000256" key="3">
    <source>
        <dbReference type="PROSITE-ProRule" id="PRU00221"/>
    </source>
</evidence>
<feature type="compositionally biased region" description="Basic and acidic residues" evidence="4">
    <location>
        <begin position="1007"/>
        <end position="1026"/>
    </location>
</feature>
<dbReference type="GO" id="GO:0035591">
    <property type="term" value="F:signaling adaptor activity"/>
    <property type="evidence" value="ECO:0007669"/>
    <property type="project" value="TreeGrafter"/>
</dbReference>
<gene>
    <name evidence="5" type="ORF">A1Q1_03322</name>
</gene>
<name>J6EY27_TRIAS</name>
<dbReference type="PROSITE" id="PS50294">
    <property type="entry name" value="WD_REPEATS_REGION"/>
    <property type="match status" value="1"/>
</dbReference>
<feature type="compositionally biased region" description="Basic and acidic residues" evidence="4">
    <location>
        <begin position="1189"/>
        <end position="1206"/>
    </location>
</feature>
<dbReference type="GO" id="GO:0035859">
    <property type="term" value="C:Seh1-associated complex"/>
    <property type="evidence" value="ECO:0007669"/>
    <property type="project" value="TreeGrafter"/>
</dbReference>
<dbReference type="InterPro" id="IPR036322">
    <property type="entry name" value="WD40_repeat_dom_sf"/>
</dbReference>
<feature type="compositionally biased region" description="Pro residues" evidence="4">
    <location>
        <begin position="1078"/>
        <end position="1087"/>
    </location>
</feature>
<keyword evidence="1 3" id="KW-0853">WD repeat</keyword>
<evidence type="ECO:0000313" key="5">
    <source>
        <dbReference type="EMBL" id="EJT47747.1"/>
    </source>
</evidence>
<feature type="compositionally biased region" description="Low complexity" evidence="4">
    <location>
        <begin position="1"/>
        <end position="78"/>
    </location>
</feature>
<organism evidence="5 6">
    <name type="scientific">Trichosporon asahii var. asahii (strain ATCC 90039 / CBS 2479 / JCM 2466 / KCTC 7840 / NBRC 103889/ NCYC 2677 / UAMH 7654)</name>
    <name type="common">Yeast</name>
    <dbReference type="NCBI Taxonomy" id="1186058"/>
    <lineage>
        <taxon>Eukaryota</taxon>
        <taxon>Fungi</taxon>
        <taxon>Dikarya</taxon>
        <taxon>Basidiomycota</taxon>
        <taxon>Agaricomycotina</taxon>
        <taxon>Tremellomycetes</taxon>
        <taxon>Trichosporonales</taxon>
        <taxon>Trichosporonaceae</taxon>
        <taxon>Trichosporon</taxon>
    </lineage>
</organism>
<sequence>MSSPSPSGVGSPSASPTTPLQTLAGLASRRSSAASVRGLGPLSPTLTLSPSTGPTRSFSQASPSSTATLTSPPQQAGLSPGGSSPGVSPRPALGRRMSRTAGMTLTAAGAALGSSYQAPLPVNASVASQLSLMGSTFLPDDEFVEGATVSINQPVGSLSISPSSRDVCLASRKGLYILDLANLEKAPRFIPQGGTWQIADMDAGIRGWDLRVQGSTPIIRLSAWGAAGTQVKWNRKAEHILATAHGTRVLVWDDRYGSVPVATIQAHDSKIYGIDWDRRLRHRLVTCSLDKTIKFWDIPSVVSEDDRSTLASEDFSAGEPFTNATIQTGYPVWRARNLPWGHGVLALPQRGETALEMFGTDGSNVPIERWEGSSGVVKEFVWRRRGGADPDFEDRNFQLITWSLDRKLRIWPMPKDLLERAGYKPGAPIDVDVTRRGAIDRTFSVPLDPLGQALKPLGPEKPTIPSGIARQRMLQRPALTSMTRGGKSTRKIGQIEWLSRIVKTGPGAAAVASDSSAGPSRAPSVAGRDSTNGSSSRSRSKGPHGGRTESLRHMSQTRGLSLTRASSVNTGVGTESVSDLIPLKDEVLSVHKMFPKSKVNFEKFDLSQRKLTMSLNGPWANGDRYAFIRVHWSFPPNYPYGPEIPTFELERNATVSPITRHRMISTIKEMRAANRQCLISVTEFLLGYHERTSRRVVDEDSDSDTGVDEAANVPMLIRTTGAAFGPNGQLVCFFPKQTVLPRARSGHSRSPSREDPMSTPLAKALSALSRLENPHNKPTMVRYKRHVRTMQAQLQPMQSRSTLSLYNVSHLVPEPDPELARLYTASIDGNLVHALEVKKLEHAEVWAALRALLTDPPPPYSDHAPLSRTAATHAERFRWEREMERKRCVVDGIFDRLMERMDMQMLALVSCCLLEYEQSAPPPPAIEEVAQPEPSYFGMRKVSRASAGSGGTSGTAVTPFGPGRRSSSLTPSTPVSATGPGSLRTSGWSQILMNPSSISLRGMALTPRDRTSFDQERTPGSYEERSPVAIPGTPSRHDHPFTRHESHSSITGLPGLPSPRRRATRPFARSGSMALASPPLPPVPPTPTGRSVDERAATASASSVPESSNLATSAPRTGTKVSFGNSRQTRTPPDDLRRAPRVLLGRPTSELAPLRAPTLGRAVETGCADGGLSANFSQTRPEGPTRQVLVEDPRTQASKRFERSSRFVDLTGGNSRPASRSRERKRDAGSFGSVGSGYSAAGGYAQGGFSSFGGELGLKLTPSHTDEEEYHSQSIAALQSVEQRDAEREREGRDREREREREMSPPPREAAREGMLARARARALGPEGILPW</sequence>
<dbReference type="GO" id="GO:0034198">
    <property type="term" value="P:cellular response to amino acid starvation"/>
    <property type="evidence" value="ECO:0007669"/>
    <property type="project" value="TreeGrafter"/>
</dbReference>
<feature type="region of interest" description="Disordered" evidence="4">
    <location>
        <begin position="509"/>
        <end position="562"/>
    </location>
</feature>
<reference evidence="5 6" key="1">
    <citation type="journal article" date="2012" name="Eukaryot. Cell">
        <title>Draft genome sequence of CBS 2479, the standard type strain of Trichosporon asahii.</title>
        <authorList>
            <person name="Yang R.Y."/>
            <person name="Li H.T."/>
            <person name="Zhu H."/>
            <person name="Zhou G.P."/>
            <person name="Wang M."/>
            <person name="Wang L."/>
        </authorList>
    </citation>
    <scope>NUCLEOTIDE SEQUENCE [LARGE SCALE GENOMIC DNA]</scope>
    <source>
        <strain evidence="6">ATCC 90039 / CBS 2479 / JCM 2466 / KCTC 7840 / NCYC 2677 / UAMH 7654</strain>
    </source>
</reference>
<feature type="compositionally biased region" description="Polar residues" evidence="4">
    <location>
        <begin position="1272"/>
        <end position="1281"/>
    </location>
</feature>
<keyword evidence="2" id="KW-0677">Repeat</keyword>
<feature type="compositionally biased region" description="Polar residues" evidence="4">
    <location>
        <begin position="983"/>
        <end position="999"/>
    </location>
</feature>
<feature type="compositionally biased region" description="Polar residues" evidence="4">
    <location>
        <begin position="1099"/>
        <end position="1131"/>
    </location>
</feature>
<feature type="compositionally biased region" description="Polar residues" evidence="4">
    <location>
        <begin position="965"/>
        <end position="976"/>
    </location>
</feature>
<proteinExistence type="predicted"/>
<feature type="region of interest" description="Disordered" evidence="4">
    <location>
        <begin position="943"/>
        <end position="1320"/>
    </location>
</feature>
<dbReference type="SMART" id="SM00320">
    <property type="entry name" value="WD40"/>
    <property type="match status" value="3"/>
</dbReference>
<feature type="compositionally biased region" description="Polar residues" evidence="4">
    <location>
        <begin position="553"/>
        <end position="562"/>
    </location>
</feature>
<evidence type="ECO:0000256" key="2">
    <source>
        <dbReference type="ARBA" id="ARBA00022737"/>
    </source>
</evidence>
<dbReference type="RefSeq" id="XP_014178629.1">
    <property type="nucleotide sequence ID" value="XM_014323154.1"/>
</dbReference>
<dbReference type="HOGENOM" id="CLU_258996_0_0_1"/>
<dbReference type="PROSITE" id="PS50082">
    <property type="entry name" value="WD_REPEATS_2"/>
    <property type="match status" value="1"/>
</dbReference>
<feature type="compositionally biased region" description="Basic and acidic residues" evidence="4">
    <location>
        <begin position="1035"/>
        <end position="1047"/>
    </location>
</feature>
<evidence type="ECO:0000256" key="1">
    <source>
        <dbReference type="ARBA" id="ARBA00022574"/>
    </source>
</evidence>
<dbReference type="KEGG" id="tasa:A1Q1_03322"/>
<dbReference type="InterPro" id="IPR019775">
    <property type="entry name" value="WD40_repeat_CS"/>
</dbReference>
<dbReference type="Proteomes" id="UP000002748">
    <property type="component" value="Unassembled WGS sequence"/>
</dbReference>
<dbReference type="InterPro" id="IPR001680">
    <property type="entry name" value="WD40_rpt"/>
</dbReference>
<feature type="compositionally biased region" description="Low complexity" evidence="4">
    <location>
        <begin position="1229"/>
        <end position="1243"/>
    </location>
</feature>
<dbReference type="GO" id="GO:1904263">
    <property type="term" value="P:positive regulation of TORC1 signaling"/>
    <property type="evidence" value="ECO:0007669"/>
    <property type="project" value="TreeGrafter"/>
</dbReference>
<protein>
    <submittedName>
        <fullName evidence="5">Uncharacterized protein</fullName>
    </submittedName>
</protein>
<dbReference type="PROSITE" id="PS00678">
    <property type="entry name" value="WD_REPEATS_1"/>
    <property type="match status" value="1"/>
</dbReference>
<dbReference type="GeneID" id="25986835"/>
<dbReference type="OrthoDB" id="311712at2759"/>
<dbReference type="Gene3D" id="2.130.10.10">
    <property type="entry name" value="YVTN repeat-like/Quinoprotein amine dehydrogenase"/>
    <property type="match status" value="1"/>
</dbReference>
<dbReference type="SUPFAM" id="SSF50978">
    <property type="entry name" value="WD40 repeat-like"/>
    <property type="match status" value="1"/>
</dbReference>
<dbReference type="InterPro" id="IPR015943">
    <property type="entry name" value="WD40/YVTN_repeat-like_dom_sf"/>
</dbReference>
<evidence type="ECO:0000256" key="4">
    <source>
        <dbReference type="SAM" id="MobiDB-lite"/>
    </source>
</evidence>
<feature type="region of interest" description="Disordered" evidence="4">
    <location>
        <begin position="1"/>
        <end position="94"/>
    </location>
</feature>
<comment type="caution">
    <text evidence="5">The sequence shown here is derived from an EMBL/GenBank/DDBJ whole genome shotgun (WGS) entry which is preliminary data.</text>
</comment>
<dbReference type="EMBL" id="ALBS01000229">
    <property type="protein sequence ID" value="EJT47747.1"/>
    <property type="molecule type" value="Genomic_DNA"/>
</dbReference>
<dbReference type="PANTHER" id="PTHR46170">
    <property type="entry name" value="GATOR COMPLEX PROTEIN WDR59"/>
    <property type="match status" value="1"/>
</dbReference>
<evidence type="ECO:0000313" key="6">
    <source>
        <dbReference type="Proteomes" id="UP000002748"/>
    </source>
</evidence>
<feature type="compositionally biased region" description="Basic and acidic residues" evidence="4">
    <location>
        <begin position="1282"/>
        <end position="1303"/>
    </location>
</feature>
<dbReference type="PANTHER" id="PTHR46170:SF1">
    <property type="entry name" value="GATOR COMPLEX PROTEIN WDR59"/>
    <property type="match status" value="1"/>
</dbReference>
<dbReference type="GO" id="GO:0005774">
    <property type="term" value="C:vacuolar membrane"/>
    <property type="evidence" value="ECO:0007669"/>
    <property type="project" value="TreeGrafter"/>
</dbReference>
<feature type="repeat" description="WD" evidence="3">
    <location>
        <begin position="264"/>
        <end position="298"/>
    </location>
</feature>
<feature type="compositionally biased region" description="Gly residues" evidence="4">
    <location>
        <begin position="1244"/>
        <end position="1256"/>
    </location>
</feature>
<feature type="compositionally biased region" description="Low complexity" evidence="4">
    <location>
        <begin position="527"/>
        <end position="537"/>
    </location>
</feature>